<evidence type="ECO:0000313" key="2">
    <source>
        <dbReference type="EMBL" id="MBB6325555.1"/>
    </source>
</evidence>
<feature type="domain" description="N-acetyltransferase" evidence="1">
    <location>
        <begin position="1"/>
        <end position="51"/>
    </location>
</feature>
<dbReference type="Pfam" id="PF00583">
    <property type="entry name" value="Acetyltransf_1"/>
    <property type="match status" value="1"/>
</dbReference>
<proteinExistence type="predicted"/>
<dbReference type="PROSITE" id="PS51186">
    <property type="entry name" value="GNAT"/>
    <property type="match status" value="1"/>
</dbReference>
<keyword evidence="2" id="KW-0687">Ribonucleoprotein</keyword>
<dbReference type="Gene3D" id="3.40.630.30">
    <property type="match status" value="1"/>
</dbReference>
<evidence type="ECO:0000259" key="1">
    <source>
        <dbReference type="PROSITE" id="PS51186"/>
    </source>
</evidence>
<dbReference type="GO" id="GO:0016747">
    <property type="term" value="F:acyltransferase activity, transferring groups other than amino-acyl groups"/>
    <property type="evidence" value="ECO:0007669"/>
    <property type="project" value="InterPro"/>
</dbReference>
<dbReference type="Proteomes" id="UP000588604">
    <property type="component" value="Unassembled WGS sequence"/>
</dbReference>
<keyword evidence="2" id="KW-0689">Ribosomal protein</keyword>
<dbReference type="InterPro" id="IPR016181">
    <property type="entry name" value="Acyl_CoA_acyltransferase"/>
</dbReference>
<name>A0A841MSP1_9BACT</name>
<gene>
    <name evidence="2" type="ORF">FHS59_001170</name>
</gene>
<accession>A0A841MSP1</accession>
<sequence>MKKIESIARERGLKYIWLEVMDSQMQAQWFYRKMGFEWLFTYHLDYKKLLPKYQGIQILRKTVI</sequence>
<dbReference type="EMBL" id="JACIJO010000001">
    <property type="protein sequence ID" value="MBB6325555.1"/>
    <property type="molecule type" value="Genomic_DNA"/>
</dbReference>
<organism evidence="2 3">
    <name type="scientific">Algoriphagus iocasae</name>
    <dbReference type="NCBI Taxonomy" id="1836499"/>
    <lineage>
        <taxon>Bacteria</taxon>
        <taxon>Pseudomonadati</taxon>
        <taxon>Bacteroidota</taxon>
        <taxon>Cytophagia</taxon>
        <taxon>Cytophagales</taxon>
        <taxon>Cyclobacteriaceae</taxon>
        <taxon>Algoriphagus</taxon>
    </lineage>
</organism>
<dbReference type="InterPro" id="IPR000182">
    <property type="entry name" value="GNAT_dom"/>
</dbReference>
<dbReference type="AlphaFoldDB" id="A0A841MSP1"/>
<dbReference type="GO" id="GO:0005840">
    <property type="term" value="C:ribosome"/>
    <property type="evidence" value="ECO:0007669"/>
    <property type="project" value="UniProtKB-KW"/>
</dbReference>
<comment type="caution">
    <text evidence="2">The sequence shown here is derived from an EMBL/GenBank/DDBJ whole genome shotgun (WGS) entry which is preliminary data.</text>
</comment>
<reference evidence="2 3" key="1">
    <citation type="submission" date="2020-08" db="EMBL/GenBank/DDBJ databases">
        <title>Genomic Encyclopedia of Type Strains, Phase IV (KMG-IV): sequencing the most valuable type-strain genomes for metagenomic binning, comparative biology and taxonomic classification.</title>
        <authorList>
            <person name="Goeker M."/>
        </authorList>
    </citation>
    <scope>NUCLEOTIDE SEQUENCE [LARGE SCALE GENOMIC DNA]</scope>
    <source>
        <strain evidence="2 3">DSM 102044</strain>
    </source>
</reference>
<evidence type="ECO:0000313" key="3">
    <source>
        <dbReference type="Proteomes" id="UP000588604"/>
    </source>
</evidence>
<dbReference type="SUPFAM" id="SSF55729">
    <property type="entry name" value="Acyl-CoA N-acyltransferases (Nat)"/>
    <property type="match status" value="1"/>
</dbReference>
<keyword evidence="3" id="KW-1185">Reference proteome</keyword>
<protein>
    <submittedName>
        <fullName evidence="2">Ribosomal protein S18 acetylase RimI-like enzyme</fullName>
    </submittedName>
</protein>